<dbReference type="Proteomes" id="UP000003781">
    <property type="component" value="Unassembled WGS sequence"/>
</dbReference>
<evidence type="ECO:0000313" key="2">
    <source>
        <dbReference type="EMBL" id="EAZ90818.1"/>
    </source>
</evidence>
<keyword evidence="3" id="KW-1185">Reference proteome</keyword>
<comment type="caution">
    <text evidence="2">The sequence shown here is derived from an EMBL/GenBank/DDBJ whole genome shotgun (WGS) entry which is preliminary data.</text>
</comment>
<dbReference type="EMBL" id="AAXW01000020">
    <property type="protein sequence ID" value="EAZ90818.1"/>
    <property type="molecule type" value="Genomic_DNA"/>
</dbReference>
<accession>A3IRW7</accession>
<evidence type="ECO:0000259" key="1">
    <source>
        <dbReference type="Pfam" id="PF18480"/>
    </source>
</evidence>
<dbReference type="RefSeq" id="WP_008276125.1">
    <property type="nucleotide sequence ID" value="NZ_AAXW01000020.1"/>
</dbReference>
<reference evidence="2 3" key="1">
    <citation type="submission" date="2007-03" db="EMBL/GenBank/DDBJ databases">
        <authorList>
            <person name="Stal L."/>
            <person name="Ferriera S."/>
            <person name="Johnson J."/>
            <person name="Kravitz S."/>
            <person name="Beeson K."/>
            <person name="Sutton G."/>
            <person name="Rogers Y.-H."/>
            <person name="Friedman R."/>
            <person name="Frazier M."/>
            <person name="Venter J.C."/>
        </authorList>
    </citation>
    <scope>NUCLEOTIDE SEQUENCE [LARGE SCALE GENOMIC DNA]</scope>
    <source>
        <strain evidence="2 3">CCY0110</strain>
    </source>
</reference>
<evidence type="ECO:0000313" key="3">
    <source>
        <dbReference type="Proteomes" id="UP000003781"/>
    </source>
</evidence>
<protein>
    <recommendedName>
        <fullName evidence="1">DUF5615 domain-containing protein</fullName>
    </recommendedName>
</protein>
<dbReference type="Pfam" id="PF18480">
    <property type="entry name" value="DUF5615"/>
    <property type="match status" value="1"/>
</dbReference>
<sequence length="116" mass="13342">MLSLYFDEDSMDQALLSALRARNVDVISAADADMLGMSDIEQLDYATSKKRVLFSFNRRDFYRLHTQYLTEGKSHQGIILAKQQRYSIGQQLRQILELVNSKSETEMVNNIVFLSS</sequence>
<dbReference type="eggNOG" id="COG4634">
    <property type="taxonomic scope" value="Bacteria"/>
</dbReference>
<feature type="domain" description="DUF5615" evidence="1">
    <location>
        <begin position="4"/>
        <end position="114"/>
    </location>
</feature>
<organism evidence="2 3">
    <name type="scientific">Crocosphaera chwakensis CCY0110</name>
    <dbReference type="NCBI Taxonomy" id="391612"/>
    <lineage>
        <taxon>Bacteria</taxon>
        <taxon>Bacillati</taxon>
        <taxon>Cyanobacteriota</taxon>
        <taxon>Cyanophyceae</taxon>
        <taxon>Oscillatoriophycideae</taxon>
        <taxon>Chroococcales</taxon>
        <taxon>Aphanothecaceae</taxon>
        <taxon>Crocosphaera</taxon>
        <taxon>Crocosphaera chwakensis</taxon>
    </lineage>
</organism>
<dbReference type="AlphaFoldDB" id="A3IRW7"/>
<proteinExistence type="predicted"/>
<gene>
    <name evidence="2" type="ORF">CY0110_30341</name>
</gene>
<name>A3IRW7_9CHRO</name>
<dbReference type="OrthoDB" id="3216372at2"/>
<dbReference type="InterPro" id="IPR041049">
    <property type="entry name" value="DUF5615"/>
</dbReference>